<proteinExistence type="predicted"/>
<evidence type="ECO:0008006" key="4">
    <source>
        <dbReference type="Google" id="ProtNLM"/>
    </source>
</evidence>
<keyword evidence="3" id="KW-1185">Reference proteome</keyword>
<feature type="transmembrane region" description="Helical" evidence="1">
    <location>
        <begin position="90"/>
        <end position="112"/>
    </location>
</feature>
<comment type="caution">
    <text evidence="2">The sequence shown here is derived from an EMBL/GenBank/DDBJ whole genome shotgun (WGS) entry which is preliminary data.</text>
</comment>
<dbReference type="RefSeq" id="WP_133872151.1">
    <property type="nucleotide sequence ID" value="NZ_BOMD01000094.1"/>
</dbReference>
<dbReference type="Proteomes" id="UP000294901">
    <property type="component" value="Unassembled WGS sequence"/>
</dbReference>
<dbReference type="EMBL" id="SNWR01000001">
    <property type="protein sequence ID" value="TDO37548.1"/>
    <property type="molecule type" value="Genomic_DNA"/>
</dbReference>
<organism evidence="2 3">
    <name type="scientific">Paractinoplanes brasiliensis</name>
    <dbReference type="NCBI Taxonomy" id="52695"/>
    <lineage>
        <taxon>Bacteria</taxon>
        <taxon>Bacillati</taxon>
        <taxon>Actinomycetota</taxon>
        <taxon>Actinomycetes</taxon>
        <taxon>Micromonosporales</taxon>
        <taxon>Micromonosporaceae</taxon>
        <taxon>Paractinoplanes</taxon>
    </lineage>
</organism>
<reference evidence="2 3" key="1">
    <citation type="submission" date="2019-03" db="EMBL/GenBank/DDBJ databases">
        <title>Sequencing the genomes of 1000 actinobacteria strains.</title>
        <authorList>
            <person name="Klenk H.-P."/>
        </authorList>
    </citation>
    <scope>NUCLEOTIDE SEQUENCE [LARGE SCALE GENOMIC DNA]</scope>
    <source>
        <strain evidence="2 3">DSM 43805</strain>
    </source>
</reference>
<keyword evidence="1" id="KW-0812">Transmembrane</keyword>
<accession>A0A4V3C7G3</accession>
<sequence length="350" mass="36867">MRHPSEGVLRRLVDEPAGVTDTDREHVADCPACRDGLADARRDAEFAANALYAEADVNPDVAWLTFADKSVHSAARARTYRRWATKRTPLVAGLAALVLLAGAGTAAATDWLQIFRTEKIAPVPVRQADLMAIPDLSSWGDVEITERPKIHPVAGRAAAEKETGLALPDVTELPRGVTGDPQYQAGQRITATFTFRAGKVRAFAADAPPMPAGLDGSKFRLTAGPGAAAVWSSNQGVPSLIVARAVAPTAYSTGVPFATARDYLLSLSGLPAEVANQLRSFSADGRTLPLHVMPEKLTSKPADVNGRPATVLSSTDQVLAAVVWVDDGRVTLVAGSLSPGEVLTVARGLK</sequence>
<evidence type="ECO:0000313" key="3">
    <source>
        <dbReference type="Proteomes" id="UP000294901"/>
    </source>
</evidence>
<keyword evidence="1" id="KW-0472">Membrane</keyword>
<keyword evidence="1" id="KW-1133">Transmembrane helix</keyword>
<dbReference type="AlphaFoldDB" id="A0A4V3C7G3"/>
<evidence type="ECO:0000313" key="2">
    <source>
        <dbReference type="EMBL" id="TDO37548.1"/>
    </source>
</evidence>
<protein>
    <recommendedName>
        <fullName evidence="4">Anti-sigma factor RsiW</fullName>
    </recommendedName>
</protein>
<dbReference type="OrthoDB" id="5180342at2"/>
<evidence type="ECO:0000256" key="1">
    <source>
        <dbReference type="SAM" id="Phobius"/>
    </source>
</evidence>
<gene>
    <name evidence="2" type="ORF">C8E87_1179</name>
</gene>
<name>A0A4V3C7G3_9ACTN</name>